<proteinExistence type="predicted"/>
<organism evidence="2 3">
    <name type="scientific">Xylanibacter rodentium</name>
    <dbReference type="NCBI Taxonomy" id="2736289"/>
    <lineage>
        <taxon>Bacteria</taxon>
        <taxon>Pseudomonadati</taxon>
        <taxon>Bacteroidota</taxon>
        <taxon>Bacteroidia</taxon>
        <taxon>Bacteroidales</taxon>
        <taxon>Prevotellaceae</taxon>
        <taxon>Xylanibacter</taxon>
    </lineage>
</organism>
<keyword evidence="3" id="KW-1185">Reference proteome</keyword>
<evidence type="ECO:0000313" key="3">
    <source>
        <dbReference type="Proteomes" id="UP001193734"/>
    </source>
</evidence>
<dbReference type="EMBL" id="JABKKE010000002">
    <property type="protein sequence ID" value="NPE13184.1"/>
    <property type="molecule type" value="Genomic_DNA"/>
</dbReference>
<dbReference type="GeneID" id="82156601"/>
<keyword evidence="1" id="KW-0175">Coiled coil</keyword>
<gene>
    <name evidence="2" type="ORF">HPS55_02370</name>
</gene>
<protein>
    <submittedName>
        <fullName evidence="2">Uncharacterized protein</fullName>
    </submittedName>
</protein>
<evidence type="ECO:0000313" key="2">
    <source>
        <dbReference type="EMBL" id="NPE13184.1"/>
    </source>
</evidence>
<sequence>MTSNEQNLAVFQTRVRQMILRFQQLKKENEELYEMVDRNEKDIKILRDKLDQQAKDYNSLKMAKMVEITDGDLETAKSRLSKLIRDVNKCIAILAEQKAD</sequence>
<accession>A0ABX2AR49</accession>
<dbReference type="RefSeq" id="WP_172176808.1">
    <property type="nucleotide sequence ID" value="NZ_CASGIA010000001.1"/>
</dbReference>
<name>A0ABX2AR49_9BACT</name>
<feature type="coiled-coil region" evidence="1">
    <location>
        <begin position="15"/>
        <end position="63"/>
    </location>
</feature>
<comment type="caution">
    <text evidence="2">The sequence shown here is derived from an EMBL/GenBank/DDBJ whole genome shotgun (WGS) entry which is preliminary data.</text>
</comment>
<evidence type="ECO:0000256" key="1">
    <source>
        <dbReference type="SAM" id="Coils"/>
    </source>
</evidence>
<dbReference type="Proteomes" id="UP001193734">
    <property type="component" value="Unassembled WGS sequence"/>
</dbReference>
<reference evidence="2 3" key="1">
    <citation type="submission" date="2020-05" db="EMBL/GenBank/DDBJ databases">
        <title>Distinct polysaccharide utilization as determinants for interspecies competition between intestinal Prevotella spp.</title>
        <authorList>
            <person name="Galvez E.J.C."/>
            <person name="Iljazovic A."/>
            <person name="Strowig T."/>
        </authorList>
    </citation>
    <scope>NUCLEOTIDE SEQUENCE [LARGE SCALE GENOMIC DNA]</scope>
    <source>
        <strain evidence="2 3">PROD</strain>
    </source>
</reference>